<proteinExistence type="predicted"/>
<protein>
    <submittedName>
        <fullName evidence="1">Uncharacterized protein</fullName>
    </submittedName>
</protein>
<organism evidence="1 2">
    <name type="scientific">Trichostrongylus colubriformis</name>
    <name type="common">Black scour worm</name>
    <dbReference type="NCBI Taxonomy" id="6319"/>
    <lineage>
        <taxon>Eukaryota</taxon>
        <taxon>Metazoa</taxon>
        <taxon>Ecdysozoa</taxon>
        <taxon>Nematoda</taxon>
        <taxon>Chromadorea</taxon>
        <taxon>Rhabditida</taxon>
        <taxon>Rhabditina</taxon>
        <taxon>Rhabditomorpha</taxon>
        <taxon>Strongyloidea</taxon>
        <taxon>Trichostrongylidae</taxon>
        <taxon>Trichostrongylus</taxon>
    </lineage>
</organism>
<dbReference type="Proteomes" id="UP001331761">
    <property type="component" value="Unassembled WGS sequence"/>
</dbReference>
<dbReference type="EMBL" id="WIXE01021559">
    <property type="protein sequence ID" value="KAK5968281.1"/>
    <property type="molecule type" value="Genomic_DNA"/>
</dbReference>
<name>A0AAN8ICR3_TRICO</name>
<evidence type="ECO:0000313" key="1">
    <source>
        <dbReference type="EMBL" id="KAK5968281.1"/>
    </source>
</evidence>
<dbReference type="AlphaFoldDB" id="A0AAN8ICR3"/>
<gene>
    <name evidence="1" type="ORF">GCK32_020998</name>
</gene>
<comment type="caution">
    <text evidence="1">The sequence shown here is derived from an EMBL/GenBank/DDBJ whole genome shotgun (WGS) entry which is preliminary data.</text>
</comment>
<keyword evidence="2" id="KW-1185">Reference proteome</keyword>
<reference evidence="1 2" key="1">
    <citation type="submission" date="2019-10" db="EMBL/GenBank/DDBJ databases">
        <title>Assembly and Annotation for the nematode Trichostrongylus colubriformis.</title>
        <authorList>
            <person name="Martin J."/>
        </authorList>
    </citation>
    <scope>NUCLEOTIDE SEQUENCE [LARGE SCALE GENOMIC DNA]</scope>
    <source>
        <strain evidence="1">G859</strain>
        <tissue evidence="1">Whole worm</tissue>
    </source>
</reference>
<sequence length="27" mass="2894">MDDSISSTRLVACALKKAIEHNPIPLA</sequence>
<evidence type="ECO:0000313" key="2">
    <source>
        <dbReference type="Proteomes" id="UP001331761"/>
    </source>
</evidence>
<accession>A0AAN8ICR3</accession>